<dbReference type="GO" id="GO:0003677">
    <property type="term" value="F:DNA binding"/>
    <property type="evidence" value="ECO:0007669"/>
    <property type="project" value="UniProtKB-KW"/>
</dbReference>
<dbReference type="InterPro" id="IPR016032">
    <property type="entry name" value="Sig_transdc_resp-reg_C-effctor"/>
</dbReference>
<reference evidence="5" key="1">
    <citation type="journal article" date="2015" name="Genome Biol. Evol.">
        <title>Characterization of Three Mycobacterium spp. with Potential Use in Bioremediation by Genome Sequencing and Comparative Genomics.</title>
        <authorList>
            <person name="Das S."/>
            <person name="Pettersson B.M."/>
            <person name="Behra P.R."/>
            <person name="Ramesh M."/>
            <person name="Dasgupta S."/>
            <person name="Bhattacharya A."/>
            <person name="Kirsebom L.A."/>
        </authorList>
    </citation>
    <scope>NUCLEOTIDE SEQUENCE [LARGE SCALE GENOMIC DNA]</scope>
    <source>
        <strain evidence="5">DSM 44219</strain>
    </source>
</reference>
<dbReference type="Gene3D" id="1.10.10.10">
    <property type="entry name" value="Winged helix-like DNA-binding domain superfamily/Winged helix DNA-binding domain"/>
    <property type="match status" value="1"/>
</dbReference>
<evidence type="ECO:0000256" key="2">
    <source>
        <dbReference type="ARBA" id="ARBA00023125"/>
    </source>
</evidence>
<dbReference type="EMBL" id="JYNX01000060">
    <property type="protein sequence ID" value="KMO73355.1"/>
    <property type="molecule type" value="Genomic_DNA"/>
</dbReference>
<evidence type="ECO:0000313" key="5">
    <source>
        <dbReference type="EMBL" id="KMO73355.1"/>
    </source>
</evidence>
<dbReference type="CDD" id="cd06170">
    <property type="entry name" value="LuxR_C_like"/>
    <property type="match status" value="1"/>
</dbReference>
<dbReference type="SUPFAM" id="SSF46894">
    <property type="entry name" value="C-terminal effector domain of the bipartite response regulators"/>
    <property type="match status" value="1"/>
</dbReference>
<organism evidence="5 6">
    <name type="scientific">Mycolicibacterium chubuense</name>
    <name type="common">Mycobacterium chubuense</name>
    <dbReference type="NCBI Taxonomy" id="1800"/>
    <lineage>
        <taxon>Bacteria</taxon>
        <taxon>Bacillati</taxon>
        <taxon>Actinomycetota</taxon>
        <taxon>Actinomycetes</taxon>
        <taxon>Mycobacteriales</taxon>
        <taxon>Mycobacteriaceae</taxon>
        <taxon>Mycolicibacterium</taxon>
    </lineage>
</organism>
<dbReference type="PATRIC" id="fig|1800.3.peg.4555"/>
<dbReference type="Pfam" id="PF00196">
    <property type="entry name" value="GerE"/>
    <property type="match status" value="1"/>
</dbReference>
<dbReference type="PANTHER" id="PTHR44688">
    <property type="entry name" value="DNA-BINDING TRANSCRIPTIONAL ACTIVATOR DEVR_DOSR"/>
    <property type="match status" value="1"/>
</dbReference>
<keyword evidence="3" id="KW-0804">Transcription</keyword>
<evidence type="ECO:0000313" key="6">
    <source>
        <dbReference type="Proteomes" id="UP000036176"/>
    </source>
</evidence>
<evidence type="ECO:0000256" key="3">
    <source>
        <dbReference type="ARBA" id="ARBA00023163"/>
    </source>
</evidence>
<keyword evidence="2" id="KW-0238">DNA-binding</keyword>
<dbReference type="InterPro" id="IPR027417">
    <property type="entry name" value="P-loop_NTPase"/>
</dbReference>
<dbReference type="Proteomes" id="UP000036176">
    <property type="component" value="Unassembled WGS sequence"/>
</dbReference>
<evidence type="ECO:0000256" key="1">
    <source>
        <dbReference type="ARBA" id="ARBA00023015"/>
    </source>
</evidence>
<gene>
    <name evidence="5" type="ORF">MCHUDSM44219_04533</name>
</gene>
<name>A0A0J6VQL2_MYCCU</name>
<dbReference type="PANTHER" id="PTHR44688:SF16">
    <property type="entry name" value="DNA-BINDING TRANSCRIPTIONAL ACTIVATOR DEVR_DOSR"/>
    <property type="match status" value="1"/>
</dbReference>
<accession>A0A0J6VQL2</accession>
<protein>
    <submittedName>
        <fullName evidence="5">Putative HTH-type transcriptional regulator</fullName>
    </submittedName>
</protein>
<dbReference type="PROSITE" id="PS50043">
    <property type="entry name" value="HTH_LUXR_2"/>
    <property type="match status" value="1"/>
</dbReference>
<comment type="caution">
    <text evidence="5">The sequence shown here is derived from an EMBL/GenBank/DDBJ whole genome shotgun (WGS) entry which is preliminary data.</text>
</comment>
<dbReference type="Pfam" id="PF13191">
    <property type="entry name" value="AAA_16"/>
    <property type="match status" value="1"/>
</dbReference>
<dbReference type="OrthoDB" id="134933at2"/>
<sequence length="945" mass="100925">MTGFARTAAGGVGCIRRSRQVVNSIVTAIPDPSTAALAGRDLECRALGDLVDALRSGRSEVRVLQGEAGIGKTALLRYLREYAANCTVLSAVGVESDMDLAFAGLQQLCAPVLHHRAGLSQPQRDALEQAFGLSSFGIAPDRFLVGLAVLGLLAAAAADRPVLCVVDDVQWLDQVSAQTLFFVARRLQAESVGLVFALRSPIDGTAGLPTLIVGGLDDRDARSLLESAFPGRLDAAVVDRIVAESRGNPLALLESPKYVDAFDAPAGTQRVPVSAGVEQHYRQLINDLPVETRMFLHVAAAEPVGDPALLTRALAHLGLEISAMAPAQDAELIHVDTRVQFHHPLARSVAYRSASLEQRRAAHGALAAVTDPLVDPDRRAWHRALAVASVDEDVALDLEQSADRARQRGGTASAAAFLTRAVELTPDPAQRSVRALAAAEAHREIASFDTARHLLATAERGPLSGLQRARLGQLRTRLEFAGARASGDAETLAEAVTQFTAVARQLEALDAELAVEAYLEALCAAMYVGRSAPTLIADVAASARAALTTSEPRTPIELLTRALAERFAIGAAEAMPAMRRALEAIKESARAGGAGWFWRGFPIAHESLIHETWDDGWQEVASYAVRSATGSGALALVPAALSSRAGAHVELGELASASSLIAEANDLSIAINYTPLKYHRMVVAAWQGDESEVTRLATAAIESGRTRGEGRVAGLAHYATAVVNNGLGRYAVALGAARTALEYDDFGFRSGLLVEAVEAAVRADDRVFAQQVLGHLQERARAAGTPRALGALARSRALLSDGRQAEALYLESITHFEATNQLIHLARARLVYGEWLRRNAPATIAREPLRIAHQAFVQMGSAAFAERARRELQAAGQKIRKQPTSAGEELSPQEHQIAELAGQGLTNQEIAGQLFISAHTVEWHLRKVFTKLGIRSRRDLRRRLG</sequence>
<dbReference type="SUPFAM" id="SSF52540">
    <property type="entry name" value="P-loop containing nucleoside triphosphate hydrolases"/>
    <property type="match status" value="1"/>
</dbReference>
<dbReference type="PRINTS" id="PR00038">
    <property type="entry name" value="HTHLUXR"/>
</dbReference>
<dbReference type="SMART" id="SM00421">
    <property type="entry name" value="HTH_LUXR"/>
    <property type="match status" value="1"/>
</dbReference>
<dbReference type="GO" id="GO:0006355">
    <property type="term" value="P:regulation of DNA-templated transcription"/>
    <property type="evidence" value="ECO:0007669"/>
    <property type="project" value="InterPro"/>
</dbReference>
<evidence type="ECO:0000259" key="4">
    <source>
        <dbReference type="PROSITE" id="PS50043"/>
    </source>
</evidence>
<dbReference type="InterPro" id="IPR036388">
    <property type="entry name" value="WH-like_DNA-bd_sf"/>
</dbReference>
<feature type="domain" description="HTH luxR-type" evidence="4">
    <location>
        <begin position="883"/>
        <end position="945"/>
    </location>
</feature>
<dbReference type="InterPro" id="IPR041664">
    <property type="entry name" value="AAA_16"/>
</dbReference>
<keyword evidence="6" id="KW-1185">Reference proteome</keyword>
<dbReference type="InterPro" id="IPR000792">
    <property type="entry name" value="Tscrpt_reg_LuxR_C"/>
</dbReference>
<dbReference type="AlphaFoldDB" id="A0A0J6VQL2"/>
<keyword evidence="1" id="KW-0805">Transcription regulation</keyword>
<proteinExistence type="predicted"/>